<dbReference type="AlphaFoldDB" id="A0A094PIQ9"/>
<sequence length="112" mass="12502">MAVMMTWGSTTYVTLPLIVGLGLLILVLFLRWGFSPKKTSLIERPTKASFKDDYGVLVAIGNPANYAEGEKLRQELIAHNIKATLAFTLEGPQLMVWPKDETKARNLIRGRV</sequence>
<keyword evidence="1" id="KW-0472">Membrane</keyword>
<organism evidence="2">
    <name type="scientific">freshwater metagenome</name>
    <dbReference type="NCBI Taxonomy" id="449393"/>
    <lineage>
        <taxon>unclassified sequences</taxon>
        <taxon>metagenomes</taxon>
        <taxon>ecological metagenomes</taxon>
    </lineage>
</organism>
<gene>
    <name evidence="2" type="ORF">GM51_22530</name>
</gene>
<proteinExistence type="predicted"/>
<protein>
    <submittedName>
        <fullName evidence="2">Uncharacterized protein</fullName>
    </submittedName>
</protein>
<accession>A0A094PIQ9</accession>
<evidence type="ECO:0000313" key="2">
    <source>
        <dbReference type="EMBL" id="KGA11505.1"/>
    </source>
</evidence>
<dbReference type="EMBL" id="JNSL01000234">
    <property type="protein sequence ID" value="KGA11505.1"/>
    <property type="molecule type" value="Genomic_DNA"/>
</dbReference>
<evidence type="ECO:0000256" key="1">
    <source>
        <dbReference type="SAM" id="Phobius"/>
    </source>
</evidence>
<keyword evidence="1" id="KW-1133">Transmembrane helix</keyword>
<reference evidence="2" key="1">
    <citation type="submission" date="2014-06" db="EMBL/GenBank/DDBJ databases">
        <title>Key roles for freshwater Actinobacteria revealed by deep metagenomic sequencing.</title>
        <authorList>
            <person name="Ghai R."/>
            <person name="Mizuno C.M."/>
            <person name="Picazo A."/>
            <person name="Camacho A."/>
            <person name="Rodriguez-Valera F."/>
        </authorList>
    </citation>
    <scope>NUCLEOTIDE SEQUENCE</scope>
</reference>
<name>A0A094PIQ9_9ZZZZ</name>
<keyword evidence="1" id="KW-0812">Transmembrane</keyword>
<comment type="caution">
    <text evidence="2">The sequence shown here is derived from an EMBL/GenBank/DDBJ whole genome shotgun (WGS) entry which is preliminary data.</text>
</comment>
<feature type="transmembrane region" description="Helical" evidence="1">
    <location>
        <begin position="12"/>
        <end position="34"/>
    </location>
</feature>